<proteinExistence type="inferred from homology"/>
<dbReference type="CDD" id="cd12110">
    <property type="entry name" value="PHP_HisPPase_Hisj_like"/>
    <property type="match status" value="1"/>
</dbReference>
<dbReference type="PANTHER" id="PTHR21039:SF0">
    <property type="entry name" value="HISTIDINOL-PHOSPHATASE"/>
    <property type="match status" value="1"/>
</dbReference>
<evidence type="ECO:0000313" key="10">
    <source>
        <dbReference type="EMBL" id="GGE05811.1"/>
    </source>
</evidence>
<reference evidence="10" key="2">
    <citation type="submission" date="2020-09" db="EMBL/GenBank/DDBJ databases">
        <authorList>
            <person name="Sun Q."/>
            <person name="Zhou Y."/>
        </authorList>
    </citation>
    <scope>NUCLEOTIDE SEQUENCE</scope>
    <source>
        <strain evidence="10">CGMCC 1.15367</strain>
    </source>
</reference>
<evidence type="ECO:0000256" key="7">
    <source>
        <dbReference type="ARBA" id="ARBA00049158"/>
    </source>
</evidence>
<evidence type="ECO:0000259" key="9">
    <source>
        <dbReference type="Pfam" id="PF02811"/>
    </source>
</evidence>
<comment type="similarity">
    <text evidence="2 8">Belongs to the PHP hydrolase family. HisK subfamily.</text>
</comment>
<comment type="catalytic activity">
    <reaction evidence="7 8">
        <text>L-histidinol phosphate + H2O = L-histidinol + phosphate</text>
        <dbReference type="Rhea" id="RHEA:14465"/>
        <dbReference type="ChEBI" id="CHEBI:15377"/>
        <dbReference type="ChEBI" id="CHEBI:43474"/>
        <dbReference type="ChEBI" id="CHEBI:57699"/>
        <dbReference type="ChEBI" id="CHEBI:57980"/>
        <dbReference type="EC" id="3.1.3.15"/>
    </reaction>
</comment>
<evidence type="ECO:0000256" key="4">
    <source>
        <dbReference type="ARBA" id="ARBA00022605"/>
    </source>
</evidence>
<evidence type="ECO:0000256" key="8">
    <source>
        <dbReference type="RuleBase" id="RU366003"/>
    </source>
</evidence>
<dbReference type="PANTHER" id="PTHR21039">
    <property type="entry name" value="HISTIDINOL PHOSPHATASE-RELATED"/>
    <property type="match status" value="1"/>
</dbReference>
<gene>
    <name evidence="10" type="ORF">GCM10011390_26040</name>
</gene>
<dbReference type="NCBIfam" id="TIGR01856">
    <property type="entry name" value="hisJ_fam"/>
    <property type="match status" value="1"/>
</dbReference>
<evidence type="ECO:0000256" key="3">
    <source>
        <dbReference type="ARBA" id="ARBA00013085"/>
    </source>
</evidence>
<dbReference type="SUPFAM" id="SSF89550">
    <property type="entry name" value="PHP domain-like"/>
    <property type="match status" value="1"/>
</dbReference>
<dbReference type="AlphaFoldDB" id="A0A916ZP51"/>
<dbReference type="GO" id="GO:0000105">
    <property type="term" value="P:L-histidine biosynthetic process"/>
    <property type="evidence" value="ECO:0007669"/>
    <property type="project" value="UniProtKB-UniRule"/>
</dbReference>
<keyword evidence="5 8" id="KW-0378">Hydrolase</keyword>
<dbReference type="InterPro" id="IPR010140">
    <property type="entry name" value="Histidinol_P_phosphatase_HisJ"/>
</dbReference>
<keyword evidence="6 8" id="KW-0368">Histidine biosynthesis</keyword>
<keyword evidence="4 8" id="KW-0028">Amino-acid biosynthesis</keyword>
<dbReference type="Pfam" id="PF02811">
    <property type="entry name" value="PHP"/>
    <property type="match status" value="1"/>
</dbReference>
<reference evidence="10" key="1">
    <citation type="journal article" date="2014" name="Int. J. Syst. Evol. Microbiol.">
        <title>Complete genome sequence of Corynebacterium casei LMG S-19264T (=DSM 44701T), isolated from a smear-ripened cheese.</title>
        <authorList>
            <consortium name="US DOE Joint Genome Institute (JGI-PGF)"/>
            <person name="Walter F."/>
            <person name="Albersmeier A."/>
            <person name="Kalinowski J."/>
            <person name="Ruckert C."/>
        </authorList>
    </citation>
    <scope>NUCLEOTIDE SEQUENCE</scope>
    <source>
        <strain evidence="10">CGMCC 1.15367</strain>
    </source>
</reference>
<dbReference type="InterPro" id="IPR016195">
    <property type="entry name" value="Pol/histidinol_Pase-like"/>
</dbReference>
<dbReference type="EC" id="3.1.3.15" evidence="3 8"/>
<evidence type="ECO:0000256" key="6">
    <source>
        <dbReference type="ARBA" id="ARBA00023102"/>
    </source>
</evidence>
<name>A0A916ZP51_9HYPH</name>
<dbReference type="Gene3D" id="3.20.20.140">
    <property type="entry name" value="Metal-dependent hydrolases"/>
    <property type="match status" value="1"/>
</dbReference>
<evidence type="ECO:0000256" key="2">
    <source>
        <dbReference type="ARBA" id="ARBA00009152"/>
    </source>
</evidence>
<comment type="pathway">
    <text evidence="1 8">Amino-acid biosynthesis; L-histidine biosynthesis; L-histidine from 5-phospho-alpha-D-ribose 1-diphosphate: step 8/9.</text>
</comment>
<dbReference type="Proteomes" id="UP000644699">
    <property type="component" value="Unassembled WGS sequence"/>
</dbReference>
<feature type="domain" description="PHP" evidence="9">
    <location>
        <begin position="10"/>
        <end position="210"/>
    </location>
</feature>
<keyword evidence="11" id="KW-1185">Reference proteome</keyword>
<sequence>MSWFSFHGGHSGEFCAHAKGTLDAVVRTAVERGFTHYGLSEHAPRFRDVDLYPGEEALGTEGLASAFRAYVAEALRLRELHAGSIELLIGFETEMLPPERWADAMDALRRAHPFDYVVGSVHDIDGRWVDYSAAATEGLKADLGGAEALHLAWFARMTTMVETLQPDVVGHIDLVRKFEPAGFRFGPRALAAAERLLEAVAATGGALDVNCAPARNGYGPPYPLPDLLAMARRMGVGVTLGDDSHGPETVGIGLELSLAAIAAAGYRTIRRLDRRNGWRDVPIETVSPR</sequence>
<dbReference type="EMBL" id="BMIQ01000003">
    <property type="protein sequence ID" value="GGE05811.1"/>
    <property type="molecule type" value="Genomic_DNA"/>
</dbReference>
<dbReference type="InterPro" id="IPR004013">
    <property type="entry name" value="PHP_dom"/>
</dbReference>
<evidence type="ECO:0000256" key="5">
    <source>
        <dbReference type="ARBA" id="ARBA00022801"/>
    </source>
</evidence>
<protein>
    <recommendedName>
        <fullName evidence="3 8">Histidinol-phosphatase</fullName>
        <shortName evidence="8">HolPase</shortName>
        <ecNumber evidence="3 8">3.1.3.15</ecNumber>
    </recommendedName>
</protein>
<evidence type="ECO:0000256" key="1">
    <source>
        <dbReference type="ARBA" id="ARBA00004970"/>
    </source>
</evidence>
<organism evidence="10 11">
    <name type="scientific">Aureimonas endophytica</name>
    <dbReference type="NCBI Taxonomy" id="2027858"/>
    <lineage>
        <taxon>Bacteria</taxon>
        <taxon>Pseudomonadati</taxon>
        <taxon>Pseudomonadota</taxon>
        <taxon>Alphaproteobacteria</taxon>
        <taxon>Hyphomicrobiales</taxon>
        <taxon>Aurantimonadaceae</taxon>
        <taxon>Aureimonas</taxon>
    </lineage>
</organism>
<dbReference type="RefSeq" id="WP_188909060.1">
    <property type="nucleotide sequence ID" value="NZ_BMIQ01000003.1"/>
</dbReference>
<evidence type="ECO:0000313" key="11">
    <source>
        <dbReference type="Proteomes" id="UP000644699"/>
    </source>
</evidence>
<dbReference type="GO" id="GO:0004401">
    <property type="term" value="F:histidinol-phosphatase activity"/>
    <property type="evidence" value="ECO:0007669"/>
    <property type="project" value="UniProtKB-UniRule"/>
</dbReference>
<accession>A0A916ZP51</accession>
<dbReference type="GO" id="GO:0005737">
    <property type="term" value="C:cytoplasm"/>
    <property type="evidence" value="ECO:0007669"/>
    <property type="project" value="TreeGrafter"/>
</dbReference>
<comment type="caution">
    <text evidence="10">The sequence shown here is derived from an EMBL/GenBank/DDBJ whole genome shotgun (WGS) entry which is preliminary data.</text>
</comment>